<sequence>PTVDFGFVSPTIQINGISTPKEANSTNGTYISEASFTPKLPGNQKVCLQTLNKNRVNGDEVCFQVDVKP</sequence>
<gene>
    <name evidence="1" type="ORF">ACJMK2_036795</name>
</gene>
<name>A0ABD3WJP1_SINWO</name>
<reference evidence="1 2" key="1">
    <citation type="submission" date="2024-11" db="EMBL/GenBank/DDBJ databases">
        <title>Chromosome-level genome assembly of the freshwater bivalve Anodonta woodiana.</title>
        <authorList>
            <person name="Chen X."/>
        </authorList>
    </citation>
    <scope>NUCLEOTIDE SEQUENCE [LARGE SCALE GENOMIC DNA]</scope>
    <source>
        <strain evidence="1">MN2024</strain>
        <tissue evidence="1">Gills</tissue>
    </source>
</reference>
<comment type="caution">
    <text evidence="1">The sequence shown here is derived from an EMBL/GenBank/DDBJ whole genome shotgun (WGS) entry which is preliminary data.</text>
</comment>
<feature type="non-terminal residue" evidence="1">
    <location>
        <position position="69"/>
    </location>
</feature>
<accession>A0ABD3WJP1</accession>
<protein>
    <submittedName>
        <fullName evidence="1">Uncharacterized protein</fullName>
    </submittedName>
</protein>
<feature type="non-terminal residue" evidence="1">
    <location>
        <position position="1"/>
    </location>
</feature>
<organism evidence="1 2">
    <name type="scientific">Sinanodonta woodiana</name>
    <name type="common">Chinese pond mussel</name>
    <name type="synonym">Anodonta woodiana</name>
    <dbReference type="NCBI Taxonomy" id="1069815"/>
    <lineage>
        <taxon>Eukaryota</taxon>
        <taxon>Metazoa</taxon>
        <taxon>Spiralia</taxon>
        <taxon>Lophotrochozoa</taxon>
        <taxon>Mollusca</taxon>
        <taxon>Bivalvia</taxon>
        <taxon>Autobranchia</taxon>
        <taxon>Heteroconchia</taxon>
        <taxon>Palaeoheterodonta</taxon>
        <taxon>Unionida</taxon>
        <taxon>Unionoidea</taxon>
        <taxon>Unionidae</taxon>
        <taxon>Unioninae</taxon>
        <taxon>Sinanodonta</taxon>
    </lineage>
</organism>
<dbReference type="AlphaFoldDB" id="A0ABD3WJP1"/>
<keyword evidence="2" id="KW-1185">Reference proteome</keyword>
<evidence type="ECO:0000313" key="2">
    <source>
        <dbReference type="Proteomes" id="UP001634394"/>
    </source>
</evidence>
<proteinExistence type="predicted"/>
<dbReference type="EMBL" id="JBJQND010000006">
    <property type="protein sequence ID" value="KAL3873705.1"/>
    <property type="molecule type" value="Genomic_DNA"/>
</dbReference>
<dbReference type="Proteomes" id="UP001634394">
    <property type="component" value="Unassembled WGS sequence"/>
</dbReference>
<evidence type="ECO:0000313" key="1">
    <source>
        <dbReference type="EMBL" id="KAL3873705.1"/>
    </source>
</evidence>